<keyword evidence="2" id="KW-0812">Transmembrane</keyword>
<evidence type="ECO:0000256" key="2">
    <source>
        <dbReference type="SAM" id="Phobius"/>
    </source>
</evidence>
<accession>A0A1H2UVP7</accession>
<keyword evidence="2" id="KW-1133">Transmembrane helix</keyword>
<reference evidence="4" key="1">
    <citation type="submission" date="2016-10" db="EMBL/GenBank/DDBJ databases">
        <authorList>
            <person name="Varghese N."/>
            <person name="Submissions S."/>
        </authorList>
    </citation>
    <scope>NUCLEOTIDE SEQUENCE [LARGE SCALE GENOMIC DNA]</scope>
    <source>
        <strain evidence="4">DSM 217</strain>
    </source>
</reference>
<feature type="compositionally biased region" description="Polar residues" evidence="1">
    <location>
        <begin position="74"/>
        <end position="88"/>
    </location>
</feature>
<evidence type="ECO:0000313" key="3">
    <source>
        <dbReference type="EMBL" id="SDW60172.1"/>
    </source>
</evidence>
<organism evidence="3 4">
    <name type="scientific">Thiocapsa roseopersicina</name>
    <dbReference type="NCBI Taxonomy" id="1058"/>
    <lineage>
        <taxon>Bacteria</taxon>
        <taxon>Pseudomonadati</taxon>
        <taxon>Pseudomonadota</taxon>
        <taxon>Gammaproteobacteria</taxon>
        <taxon>Chromatiales</taxon>
        <taxon>Chromatiaceae</taxon>
        <taxon>Thiocapsa</taxon>
    </lineage>
</organism>
<dbReference type="Proteomes" id="UP000198816">
    <property type="component" value="Unassembled WGS sequence"/>
</dbReference>
<evidence type="ECO:0000256" key="1">
    <source>
        <dbReference type="SAM" id="MobiDB-lite"/>
    </source>
</evidence>
<dbReference type="EMBL" id="FNNZ01000006">
    <property type="protein sequence ID" value="SDW60172.1"/>
    <property type="molecule type" value="Genomic_DNA"/>
</dbReference>
<feature type="region of interest" description="Disordered" evidence="1">
    <location>
        <begin position="49"/>
        <end position="88"/>
    </location>
</feature>
<feature type="transmembrane region" description="Helical" evidence="2">
    <location>
        <begin position="21"/>
        <end position="41"/>
    </location>
</feature>
<protein>
    <submittedName>
        <fullName evidence="3">Uncharacterized protein</fullName>
    </submittedName>
</protein>
<dbReference type="AlphaFoldDB" id="A0A1H2UVP7"/>
<evidence type="ECO:0000313" key="4">
    <source>
        <dbReference type="Proteomes" id="UP000198816"/>
    </source>
</evidence>
<dbReference type="RefSeq" id="WP_139191881.1">
    <property type="nucleotide sequence ID" value="NZ_FNNZ01000006.1"/>
</dbReference>
<proteinExistence type="predicted"/>
<keyword evidence="4" id="KW-1185">Reference proteome</keyword>
<name>A0A1H2UVP7_THIRO</name>
<keyword evidence="2" id="KW-0472">Membrane</keyword>
<gene>
    <name evidence="3" type="ORF">SAMN05421783_1062</name>
</gene>
<sequence length="88" mass="9708">MRDYKFRQTEWPRRKARSKTLRIVAVLLAVVALGLLGYAALQWFSQKPAAEGTPVEPRNPRVVPLAIPPKAPAESTSTAEPSTRPGQD</sequence>